<dbReference type="Pfam" id="PF07650">
    <property type="entry name" value="KH_2"/>
    <property type="match status" value="1"/>
</dbReference>
<reference evidence="11 14" key="2">
    <citation type="journal article" date="2016" name="Genome Announc.">
        <title>Genome Sequence of Nitrosomonas communis Strain Nm2, a Mesophilic Ammonia-Oxidizing Bacterium Isolated from Mediterranean Soil.</title>
        <authorList>
            <person name="Kozlowski J.A."/>
            <person name="Kits K.D."/>
            <person name="Stein L.Y."/>
        </authorList>
    </citation>
    <scope>NUCLEOTIDE SEQUENCE [LARGE SCALE GENOMIC DNA]</scope>
    <source>
        <strain evidence="11 14">Nm2</strain>
    </source>
</reference>
<evidence type="ECO:0000256" key="6">
    <source>
        <dbReference type="ARBA" id="ARBA00024998"/>
    </source>
</evidence>
<dbReference type="FunFam" id="3.30.300.20:FF:000001">
    <property type="entry name" value="30S ribosomal protein S3"/>
    <property type="match status" value="1"/>
</dbReference>
<dbReference type="EMBL" id="FNNH01000029">
    <property type="protein sequence ID" value="SDW80830.1"/>
    <property type="molecule type" value="Genomic_DNA"/>
</dbReference>
<gene>
    <name evidence="8" type="primary">rpsC</name>
    <name evidence="11" type="ORF">AAW31_16670</name>
    <name evidence="13" type="ORF">BCL69_10629</name>
    <name evidence="12" type="ORF">SAMN05421882_102944</name>
</gene>
<evidence type="ECO:0000256" key="4">
    <source>
        <dbReference type="ARBA" id="ARBA00022980"/>
    </source>
</evidence>
<dbReference type="InterPro" id="IPR009019">
    <property type="entry name" value="KH_sf_prok-type"/>
</dbReference>
<evidence type="ECO:0000313" key="11">
    <source>
        <dbReference type="EMBL" id="AKH39076.1"/>
    </source>
</evidence>
<reference evidence="12 15" key="3">
    <citation type="submission" date="2016-10" db="EMBL/GenBank/DDBJ databases">
        <authorList>
            <person name="de Groot N.N."/>
        </authorList>
    </citation>
    <scope>NUCLEOTIDE SEQUENCE [LARGE SCALE GENOMIC DNA]</scope>
    <source>
        <strain evidence="12 15">Nm110</strain>
    </source>
</reference>
<reference evidence="13 16" key="4">
    <citation type="submission" date="2019-07" db="EMBL/GenBank/DDBJ databases">
        <title>Active sludge and wastewater microbial communities from Klosterneuburg, Austria.</title>
        <authorList>
            <person name="Wagner M."/>
        </authorList>
    </citation>
    <scope>NUCLEOTIDE SEQUENCE [LARGE SCALE GENOMIC DNA]</scope>
    <source>
        <strain evidence="13 16">Nm2</strain>
    </source>
</reference>
<evidence type="ECO:0000313" key="13">
    <source>
        <dbReference type="EMBL" id="TYP80153.1"/>
    </source>
</evidence>
<dbReference type="InterPro" id="IPR004044">
    <property type="entry name" value="KH_dom_type_2"/>
</dbReference>
<dbReference type="PATRIC" id="fig|44574.3.peg.4022"/>
<keyword evidence="4 8" id="KW-0689">Ribosomal protein</keyword>
<evidence type="ECO:0000256" key="2">
    <source>
        <dbReference type="ARBA" id="ARBA00022730"/>
    </source>
</evidence>
<dbReference type="Gene3D" id="3.30.1140.32">
    <property type="entry name" value="Ribosomal protein S3, C-terminal domain"/>
    <property type="match status" value="1"/>
</dbReference>
<dbReference type="RefSeq" id="WP_046851101.1">
    <property type="nucleotide sequence ID" value="NZ_CBDIPD010000179.1"/>
</dbReference>
<evidence type="ECO:0000256" key="7">
    <source>
        <dbReference type="ARBA" id="ARBA00035257"/>
    </source>
</evidence>
<dbReference type="Proteomes" id="UP000324176">
    <property type="component" value="Unassembled WGS sequence"/>
</dbReference>
<dbReference type="PROSITE" id="PS50084">
    <property type="entry name" value="KH_TYPE_1"/>
    <property type="match status" value="1"/>
</dbReference>
<dbReference type="EMBL" id="CP011451">
    <property type="protein sequence ID" value="AKH39076.1"/>
    <property type="molecule type" value="Genomic_DNA"/>
</dbReference>
<protein>
    <recommendedName>
        <fullName evidence="7 8">Small ribosomal subunit protein uS3</fullName>
    </recommendedName>
</protein>
<dbReference type="OrthoDB" id="9806396at2"/>
<dbReference type="PANTHER" id="PTHR11760:SF19">
    <property type="entry name" value="SMALL RIBOSOMAL SUBUNIT PROTEIN US3C"/>
    <property type="match status" value="1"/>
</dbReference>
<evidence type="ECO:0000256" key="3">
    <source>
        <dbReference type="ARBA" id="ARBA00022884"/>
    </source>
</evidence>
<dbReference type="PROSITE" id="PS00548">
    <property type="entry name" value="RIBOSOMAL_S3"/>
    <property type="match status" value="1"/>
</dbReference>
<sequence length="241" mass="27668">MGQKINPTGFRLSVLKNWSSKWFAHGKNFSKLLNEDIKVREYLRKKLSHASVGQIVIERPSKNARITIFSSRPGVVIGKKGEDIEILRKELEKLIRIPVHINIEEIRKPEIDAQLIADNIAQQLEKRIMFRRAMKRAIQNAMRLGAQGIKIMSSGRLNGIEIARTEWYREGRVPLHTLRADLDYATSEAKTTYGIIGIKVWIFKGEQLETRNRDLTSSTPYSLAAEENKKRTDKMITEKTA</sequence>
<dbReference type="Proteomes" id="UP000034156">
    <property type="component" value="Chromosome"/>
</dbReference>
<dbReference type="GO" id="GO:0022627">
    <property type="term" value="C:cytosolic small ribosomal subunit"/>
    <property type="evidence" value="ECO:0007669"/>
    <property type="project" value="TreeGrafter"/>
</dbReference>
<evidence type="ECO:0000313" key="15">
    <source>
        <dbReference type="Proteomes" id="UP000183454"/>
    </source>
</evidence>
<evidence type="ECO:0000313" key="12">
    <source>
        <dbReference type="EMBL" id="SDW80830.1"/>
    </source>
</evidence>
<dbReference type="InterPro" id="IPR057258">
    <property type="entry name" value="Ribosomal_uS3"/>
</dbReference>
<accession>A0A0F7KHT9</accession>
<dbReference type="AlphaFoldDB" id="A0A0F7KHT9"/>
<dbReference type="InterPro" id="IPR015946">
    <property type="entry name" value="KH_dom-like_a/b"/>
</dbReference>
<dbReference type="Proteomes" id="UP000183454">
    <property type="component" value="Unassembled WGS sequence"/>
</dbReference>
<evidence type="ECO:0000256" key="5">
    <source>
        <dbReference type="ARBA" id="ARBA00023274"/>
    </source>
</evidence>
<dbReference type="GO" id="GO:0019843">
    <property type="term" value="F:rRNA binding"/>
    <property type="evidence" value="ECO:0007669"/>
    <property type="project" value="UniProtKB-UniRule"/>
</dbReference>
<dbReference type="NCBIfam" id="TIGR01009">
    <property type="entry name" value="rpsC_bact"/>
    <property type="match status" value="1"/>
</dbReference>
<dbReference type="InterPro" id="IPR018280">
    <property type="entry name" value="Ribosomal_uS3_CS"/>
</dbReference>
<feature type="domain" description="KH type-2" evidence="10">
    <location>
        <begin position="39"/>
        <end position="107"/>
    </location>
</feature>
<dbReference type="HAMAP" id="MF_01309_B">
    <property type="entry name" value="Ribosomal_uS3_B"/>
    <property type="match status" value="1"/>
</dbReference>
<comment type="function">
    <text evidence="6 8">Binds the lower part of the 30S subunit head. Binds mRNA in the 70S ribosome, positioning it for translation.</text>
</comment>
<dbReference type="PROSITE" id="PS50823">
    <property type="entry name" value="KH_TYPE_2"/>
    <property type="match status" value="1"/>
</dbReference>
<dbReference type="GO" id="GO:0006412">
    <property type="term" value="P:translation"/>
    <property type="evidence" value="ECO:0007669"/>
    <property type="project" value="UniProtKB-UniRule"/>
</dbReference>
<dbReference type="SUPFAM" id="SSF54814">
    <property type="entry name" value="Prokaryotic type KH domain (KH-domain type II)"/>
    <property type="match status" value="1"/>
</dbReference>
<keyword evidence="3 8" id="KW-0694">RNA-binding</keyword>
<dbReference type="InterPro" id="IPR001351">
    <property type="entry name" value="Ribosomal_uS3_C"/>
</dbReference>
<proteinExistence type="inferred from homology"/>
<keyword evidence="2 8" id="KW-0699">rRNA-binding</keyword>
<name>A0A0F7KHT9_9PROT</name>
<dbReference type="EMBL" id="VNHT01000062">
    <property type="protein sequence ID" value="TYP80153.1"/>
    <property type="molecule type" value="Genomic_DNA"/>
</dbReference>
<evidence type="ECO:0000313" key="16">
    <source>
        <dbReference type="Proteomes" id="UP000324176"/>
    </source>
</evidence>
<evidence type="ECO:0000256" key="8">
    <source>
        <dbReference type="HAMAP-Rule" id="MF_01309"/>
    </source>
</evidence>
<dbReference type="InterPro" id="IPR004087">
    <property type="entry name" value="KH_dom"/>
</dbReference>
<comment type="similarity">
    <text evidence="1 8 9">Belongs to the universal ribosomal protein uS3 family.</text>
</comment>
<dbReference type="GO" id="GO:0003729">
    <property type="term" value="F:mRNA binding"/>
    <property type="evidence" value="ECO:0007669"/>
    <property type="project" value="UniProtKB-UniRule"/>
</dbReference>
<dbReference type="SMART" id="SM00322">
    <property type="entry name" value="KH"/>
    <property type="match status" value="1"/>
</dbReference>
<keyword evidence="14" id="KW-1185">Reference proteome</keyword>
<dbReference type="SUPFAM" id="SSF54821">
    <property type="entry name" value="Ribosomal protein S3 C-terminal domain"/>
    <property type="match status" value="1"/>
</dbReference>
<comment type="subunit">
    <text evidence="8">Part of the 30S ribosomal subunit. Forms a tight complex with proteins S10 and S14.</text>
</comment>
<dbReference type="GO" id="GO:0003735">
    <property type="term" value="F:structural constituent of ribosome"/>
    <property type="evidence" value="ECO:0007669"/>
    <property type="project" value="InterPro"/>
</dbReference>
<dbReference type="InterPro" id="IPR005704">
    <property type="entry name" value="Ribosomal_uS3_bac-typ"/>
</dbReference>
<dbReference type="CDD" id="cd02412">
    <property type="entry name" value="KH-II_30S_S3"/>
    <property type="match status" value="1"/>
</dbReference>
<dbReference type="Gene3D" id="3.30.300.20">
    <property type="match status" value="1"/>
</dbReference>
<reference evidence="14" key="1">
    <citation type="submission" date="2015-05" db="EMBL/GenBank/DDBJ databases">
        <title>Draft genome of Nitrosomonas communis strain Nm2.</title>
        <authorList>
            <person name="Kozlowski J.A."/>
            <person name="Kits K.D."/>
            <person name="Stein L.Y."/>
        </authorList>
    </citation>
    <scope>NUCLEOTIDE SEQUENCE [LARGE SCALE GENOMIC DNA]</scope>
    <source>
        <strain evidence="14">Nm2</strain>
    </source>
</reference>
<dbReference type="InterPro" id="IPR036419">
    <property type="entry name" value="Ribosomal_S3_C_sf"/>
</dbReference>
<dbReference type="FunFam" id="3.30.1140.32:FF:000001">
    <property type="entry name" value="30S ribosomal protein S3"/>
    <property type="match status" value="1"/>
</dbReference>
<keyword evidence="5 8" id="KW-0687">Ribonucleoprotein</keyword>
<evidence type="ECO:0000256" key="1">
    <source>
        <dbReference type="ARBA" id="ARBA00010761"/>
    </source>
</evidence>
<evidence type="ECO:0000259" key="10">
    <source>
        <dbReference type="PROSITE" id="PS50823"/>
    </source>
</evidence>
<evidence type="ECO:0000313" key="14">
    <source>
        <dbReference type="Proteomes" id="UP000034156"/>
    </source>
</evidence>
<evidence type="ECO:0000256" key="9">
    <source>
        <dbReference type="RuleBase" id="RU003624"/>
    </source>
</evidence>
<organism evidence="11 14">
    <name type="scientific">Nitrosomonas communis</name>
    <dbReference type="NCBI Taxonomy" id="44574"/>
    <lineage>
        <taxon>Bacteria</taxon>
        <taxon>Pseudomonadati</taxon>
        <taxon>Pseudomonadota</taxon>
        <taxon>Betaproteobacteria</taxon>
        <taxon>Nitrosomonadales</taxon>
        <taxon>Nitrosomonadaceae</taxon>
        <taxon>Nitrosomonas</taxon>
    </lineage>
</organism>
<dbReference type="Pfam" id="PF00189">
    <property type="entry name" value="Ribosomal_S3_C"/>
    <property type="match status" value="1"/>
</dbReference>
<dbReference type="KEGG" id="nco:AAW31_16670"/>
<dbReference type="PANTHER" id="PTHR11760">
    <property type="entry name" value="30S/40S RIBOSOMAL PROTEIN S3"/>
    <property type="match status" value="1"/>
</dbReference>